<evidence type="ECO:0000313" key="4">
    <source>
        <dbReference type="Proteomes" id="UP000235388"/>
    </source>
</evidence>
<keyword evidence="1" id="KW-0732">Signal</keyword>
<sequence>MNFFVLPVIFLVISFTTLTCMSWPIEVQQPGKEALELPDGSMLWKRNKGPKIHLSAHNVPKEMLPHHTPKKFHLLKGHLHAVNHHHESK</sequence>
<dbReference type="EMBL" id="PGCJ01001018">
    <property type="protein sequence ID" value="PLW11480.1"/>
    <property type="molecule type" value="Genomic_DNA"/>
</dbReference>
<protein>
    <recommendedName>
        <fullName evidence="5">Alpha-carbonic anhydrase domain-containing protein</fullName>
    </recommendedName>
</protein>
<name>A0A2N5SE06_9BASI</name>
<evidence type="ECO:0000256" key="1">
    <source>
        <dbReference type="SAM" id="SignalP"/>
    </source>
</evidence>
<dbReference type="EMBL" id="PGCJ01000131">
    <property type="protein sequence ID" value="PLW45083.1"/>
    <property type="molecule type" value="Genomic_DNA"/>
</dbReference>
<accession>A0A2N5SE06</accession>
<keyword evidence="4" id="KW-1185">Reference proteome</keyword>
<organism evidence="2 4">
    <name type="scientific">Puccinia coronata f. sp. avenae</name>
    <dbReference type="NCBI Taxonomy" id="200324"/>
    <lineage>
        <taxon>Eukaryota</taxon>
        <taxon>Fungi</taxon>
        <taxon>Dikarya</taxon>
        <taxon>Basidiomycota</taxon>
        <taxon>Pucciniomycotina</taxon>
        <taxon>Pucciniomycetes</taxon>
        <taxon>Pucciniales</taxon>
        <taxon>Pucciniaceae</taxon>
        <taxon>Puccinia</taxon>
    </lineage>
</organism>
<evidence type="ECO:0000313" key="3">
    <source>
        <dbReference type="EMBL" id="PLW45083.1"/>
    </source>
</evidence>
<evidence type="ECO:0008006" key="5">
    <source>
        <dbReference type="Google" id="ProtNLM"/>
    </source>
</evidence>
<feature type="chain" id="PRO_5015083527" description="Alpha-carbonic anhydrase domain-containing protein" evidence="1">
    <location>
        <begin position="23"/>
        <end position="89"/>
    </location>
</feature>
<proteinExistence type="predicted"/>
<feature type="signal peptide" evidence="1">
    <location>
        <begin position="1"/>
        <end position="22"/>
    </location>
</feature>
<dbReference type="Proteomes" id="UP000235388">
    <property type="component" value="Unassembled WGS sequence"/>
</dbReference>
<gene>
    <name evidence="3" type="ORF">PCANC_09531</name>
    <name evidence="2" type="ORF">PCANC_18454</name>
</gene>
<comment type="caution">
    <text evidence="2">The sequence shown here is derived from an EMBL/GenBank/DDBJ whole genome shotgun (WGS) entry which is preliminary data.</text>
</comment>
<evidence type="ECO:0000313" key="2">
    <source>
        <dbReference type="EMBL" id="PLW11480.1"/>
    </source>
</evidence>
<dbReference type="AlphaFoldDB" id="A0A2N5SE06"/>
<reference evidence="2 4" key="1">
    <citation type="submission" date="2017-11" db="EMBL/GenBank/DDBJ databases">
        <title>De novo assembly and phasing of dikaryotic genomes from two isolates of Puccinia coronata f. sp. avenae, the causal agent of oat crown rust.</title>
        <authorList>
            <person name="Miller M.E."/>
            <person name="Zhang Y."/>
            <person name="Omidvar V."/>
            <person name="Sperschneider J."/>
            <person name="Schwessinger B."/>
            <person name="Raley C."/>
            <person name="Palmer J.M."/>
            <person name="Garnica D."/>
            <person name="Upadhyaya N."/>
            <person name="Rathjen J."/>
            <person name="Taylor J.M."/>
            <person name="Park R.F."/>
            <person name="Dodds P.N."/>
            <person name="Hirsch C.D."/>
            <person name="Kianian S.F."/>
            <person name="Figueroa M."/>
        </authorList>
    </citation>
    <scope>NUCLEOTIDE SEQUENCE [LARGE SCALE GENOMIC DNA]</scope>
    <source>
        <strain evidence="2">12NC29</strain>
    </source>
</reference>